<evidence type="ECO:0000256" key="17">
    <source>
        <dbReference type="PROSITE-ProRule" id="PRU00175"/>
    </source>
</evidence>
<comment type="function">
    <text evidence="15">E3 ubiquitin-protein ligase. Component of the ribosome quality control complex (RQC), a ribosome-associated complex that mediates ubiquitination and extraction of incompletely synthesized nascent chains for proteasomal degradation. Ubiquitination leads to vcp/p97 recruitment for extraction and degradation of the incomplete translation product.</text>
</comment>
<keyword evidence="9 18" id="KW-0479">Metal-binding</keyword>
<evidence type="ECO:0000256" key="16">
    <source>
        <dbReference type="ARBA" id="ARBA00065062"/>
    </source>
</evidence>
<keyword evidence="11 17" id="KW-0863">Zinc-finger</keyword>
<keyword evidence="10" id="KW-0677">Repeat</keyword>
<proteinExistence type="inferred from homology"/>
<dbReference type="Gene3D" id="3.30.40.10">
    <property type="entry name" value="Zinc/RING finger domain, C3HC4 (zinc finger)"/>
    <property type="match status" value="1"/>
</dbReference>
<dbReference type="InterPro" id="IPR056241">
    <property type="entry name" value="LTN1_HEAT_5th"/>
</dbReference>
<dbReference type="WBParaSite" id="HCON_00007340-00001">
    <property type="protein sequence ID" value="HCON_00007340-00001"/>
    <property type="gene ID" value="HCON_00007340"/>
</dbReference>
<dbReference type="UniPathway" id="UPA00143"/>
<dbReference type="InterPro" id="IPR039804">
    <property type="entry name" value="RING-CH-C4HC3_LTN1"/>
</dbReference>
<dbReference type="Gene3D" id="1.25.10.10">
    <property type="entry name" value="Leucine-rich Repeat Variant"/>
    <property type="match status" value="1"/>
</dbReference>
<evidence type="ECO:0000256" key="13">
    <source>
        <dbReference type="ARBA" id="ARBA00022833"/>
    </source>
</evidence>
<evidence type="ECO:0000256" key="1">
    <source>
        <dbReference type="ARBA" id="ARBA00000900"/>
    </source>
</evidence>
<organism evidence="20 21">
    <name type="scientific">Haemonchus contortus</name>
    <name type="common">Barber pole worm</name>
    <dbReference type="NCBI Taxonomy" id="6289"/>
    <lineage>
        <taxon>Eukaryota</taxon>
        <taxon>Metazoa</taxon>
        <taxon>Ecdysozoa</taxon>
        <taxon>Nematoda</taxon>
        <taxon>Chromadorea</taxon>
        <taxon>Rhabditida</taxon>
        <taxon>Rhabditina</taxon>
        <taxon>Rhabditomorpha</taxon>
        <taxon>Strongyloidea</taxon>
        <taxon>Trichostrongylidae</taxon>
        <taxon>Haemonchus</taxon>
    </lineage>
</organism>
<comment type="catalytic activity">
    <reaction evidence="1 18">
        <text>S-ubiquitinyl-[E2 ubiquitin-conjugating enzyme]-L-cysteine + [acceptor protein]-L-lysine = [E2 ubiquitin-conjugating enzyme]-L-cysteine + N(6)-ubiquitinyl-[acceptor protein]-L-lysine.</text>
        <dbReference type="EC" id="2.3.2.27"/>
    </reaction>
</comment>
<dbReference type="CDD" id="cd16491">
    <property type="entry name" value="RING-CH-C4HC3_LTN1"/>
    <property type="match status" value="1"/>
</dbReference>
<dbReference type="Pfam" id="PF24618">
    <property type="entry name" value="LTN1_E3_ligase_5th"/>
    <property type="match status" value="1"/>
</dbReference>
<dbReference type="Pfam" id="PF23009">
    <property type="entry name" value="UBC_like"/>
    <property type="match status" value="1"/>
</dbReference>
<dbReference type="GO" id="GO:0005829">
    <property type="term" value="C:cytosol"/>
    <property type="evidence" value="ECO:0007669"/>
    <property type="project" value="UniProtKB-SubCell"/>
</dbReference>
<keyword evidence="20" id="KW-1185">Reference proteome</keyword>
<dbReference type="GO" id="GO:0008270">
    <property type="term" value="F:zinc ion binding"/>
    <property type="evidence" value="ECO:0007669"/>
    <property type="project" value="UniProtKB-KW"/>
</dbReference>
<dbReference type="OMA" id="QWYIKLP"/>
<evidence type="ECO:0000256" key="6">
    <source>
        <dbReference type="ARBA" id="ARBA00017157"/>
    </source>
</evidence>
<dbReference type="GO" id="GO:0072344">
    <property type="term" value="P:rescue of stalled ribosome"/>
    <property type="evidence" value="ECO:0007669"/>
    <property type="project" value="UniProtKB-UniRule"/>
</dbReference>
<dbReference type="EC" id="2.3.2.27" evidence="5 18"/>
<comment type="similarity">
    <text evidence="4 18">Belongs to the LTN1 family.</text>
</comment>
<feature type="domain" description="RING-type" evidence="19">
    <location>
        <begin position="1410"/>
        <end position="1457"/>
    </location>
</feature>
<dbReference type="InterPro" id="IPR013083">
    <property type="entry name" value="Znf_RING/FYVE/PHD"/>
</dbReference>
<dbReference type="GO" id="GO:0061630">
    <property type="term" value="F:ubiquitin protein ligase activity"/>
    <property type="evidence" value="ECO:0007669"/>
    <property type="project" value="UniProtKB-UniRule"/>
</dbReference>
<evidence type="ECO:0000259" key="19">
    <source>
        <dbReference type="PROSITE" id="PS50089"/>
    </source>
</evidence>
<accession>A0A7I5E5C1</accession>
<comment type="pathway">
    <text evidence="3 18">Protein modification; protein ubiquitination.</text>
</comment>
<dbReference type="InterPro" id="IPR039795">
    <property type="entry name" value="LTN1/Rkr1"/>
</dbReference>
<dbReference type="InterPro" id="IPR001841">
    <property type="entry name" value="Znf_RING"/>
</dbReference>
<dbReference type="GO" id="GO:0016567">
    <property type="term" value="P:protein ubiquitination"/>
    <property type="evidence" value="ECO:0007669"/>
    <property type="project" value="UniProtKB-UniPathway"/>
</dbReference>
<dbReference type="SUPFAM" id="SSF57850">
    <property type="entry name" value="RING/U-box"/>
    <property type="match status" value="1"/>
</dbReference>
<evidence type="ECO:0000313" key="20">
    <source>
        <dbReference type="Proteomes" id="UP000025227"/>
    </source>
</evidence>
<protein>
    <recommendedName>
        <fullName evidence="6 18">E3 ubiquitin-protein ligase listerin</fullName>
        <ecNumber evidence="5 18">2.3.2.27</ecNumber>
    </recommendedName>
    <alternativeName>
        <fullName evidence="14 18">RING-type E3 ubiquitin transferase listerin</fullName>
    </alternativeName>
</protein>
<evidence type="ECO:0000256" key="4">
    <source>
        <dbReference type="ARBA" id="ARBA00007997"/>
    </source>
</evidence>
<evidence type="ECO:0000256" key="12">
    <source>
        <dbReference type="ARBA" id="ARBA00022786"/>
    </source>
</evidence>
<evidence type="ECO:0000256" key="2">
    <source>
        <dbReference type="ARBA" id="ARBA00004514"/>
    </source>
</evidence>
<name>A0A7I5E5C1_HAECO</name>
<dbReference type="Proteomes" id="UP000025227">
    <property type="component" value="Unplaced"/>
</dbReference>
<dbReference type="PANTHER" id="PTHR12389">
    <property type="entry name" value="ZINC FINGER PROTEIN 294"/>
    <property type="match status" value="1"/>
</dbReference>
<dbReference type="GO" id="GO:1990112">
    <property type="term" value="C:RQC complex"/>
    <property type="evidence" value="ECO:0007669"/>
    <property type="project" value="UniProtKB-UniRule"/>
</dbReference>
<evidence type="ECO:0000256" key="14">
    <source>
        <dbReference type="ARBA" id="ARBA00032366"/>
    </source>
</evidence>
<keyword evidence="8 18" id="KW-0808">Transferase</keyword>
<dbReference type="InterPro" id="IPR011989">
    <property type="entry name" value="ARM-like"/>
</dbReference>
<keyword evidence="13 18" id="KW-0862">Zinc</keyword>
<dbReference type="InterPro" id="IPR054476">
    <property type="entry name" value="Ltn1_N"/>
</dbReference>
<evidence type="ECO:0000256" key="11">
    <source>
        <dbReference type="ARBA" id="ARBA00022771"/>
    </source>
</evidence>
<evidence type="ECO:0000256" key="18">
    <source>
        <dbReference type="RuleBase" id="RU367090"/>
    </source>
</evidence>
<dbReference type="GO" id="GO:0043023">
    <property type="term" value="F:ribosomal large subunit binding"/>
    <property type="evidence" value="ECO:0007669"/>
    <property type="project" value="TreeGrafter"/>
</dbReference>
<evidence type="ECO:0000256" key="3">
    <source>
        <dbReference type="ARBA" id="ARBA00004906"/>
    </source>
</evidence>
<keyword evidence="12 18" id="KW-0833">Ubl conjugation pathway</keyword>
<dbReference type="InterPro" id="IPR016024">
    <property type="entry name" value="ARM-type_fold"/>
</dbReference>
<dbReference type="GO" id="GO:1990116">
    <property type="term" value="P:ribosome-associated ubiquitin-dependent protein catabolic process"/>
    <property type="evidence" value="ECO:0007669"/>
    <property type="project" value="UniProtKB-UniRule"/>
</dbReference>
<comment type="subcellular location">
    <subcellularLocation>
        <location evidence="2">Cytoplasm</location>
        <location evidence="2">Cytosol</location>
    </subcellularLocation>
</comment>
<dbReference type="PANTHER" id="PTHR12389:SF0">
    <property type="entry name" value="E3 UBIQUITIN-PROTEIN LIGASE LISTERIN"/>
    <property type="match status" value="1"/>
</dbReference>
<dbReference type="InterPro" id="IPR054478">
    <property type="entry name" value="LTN1_UBC"/>
</dbReference>
<keyword evidence="7" id="KW-0963">Cytoplasm</keyword>
<evidence type="ECO:0000256" key="10">
    <source>
        <dbReference type="ARBA" id="ARBA00022737"/>
    </source>
</evidence>
<evidence type="ECO:0000256" key="15">
    <source>
        <dbReference type="ARBA" id="ARBA00053497"/>
    </source>
</evidence>
<dbReference type="Pfam" id="PF13639">
    <property type="entry name" value="zf-RING_2"/>
    <property type="match status" value="1"/>
</dbReference>
<dbReference type="SUPFAM" id="SSF48371">
    <property type="entry name" value="ARM repeat"/>
    <property type="match status" value="1"/>
</dbReference>
<dbReference type="FunFam" id="3.30.40.10:FF:000038">
    <property type="entry name" value="E3 ubiquitin-protein ligase listerin"/>
    <property type="match status" value="1"/>
</dbReference>
<dbReference type="PROSITE" id="PS50089">
    <property type="entry name" value="ZF_RING_2"/>
    <property type="match status" value="1"/>
</dbReference>
<dbReference type="OrthoDB" id="6108at2759"/>
<dbReference type="InterPro" id="IPR054477">
    <property type="entry name" value="LTN1_E3_ligase_6th"/>
</dbReference>
<evidence type="ECO:0000256" key="9">
    <source>
        <dbReference type="ARBA" id="ARBA00022723"/>
    </source>
</evidence>
<sequence>MSKPQRRKGNAKAASSASAAALLERSGYSTSFVGFGSGATNVFEVAAAAKAGVACKELDPDVVLILRKLSKKDPQTREKALRELLVCLKEKDREMLEICYNHFATLMDKLIVDGSPTVRMLSLRVTSFFISSLKKAAEKQLRVIMPMVLIATCDTSLSVSNQAEAVLSENFPGEKASQAESIFAADTANLAIDIIAGRHALVQSQKYDCEDSPEQRVSRLTVQCLLVIARLAQSASNNTQFKEVLESFFKQTAVIKNLTKGIPAVKSALLGICLKASDCVPLLLDTPLASWIISNLDSADSSICTKAFEAFTVLLSDERFYSKFDVQKSVVPKLLSVVRRKEVHWRHASKFFLPSYAVLVPHVNDQAKFIKSFLESFIDNLPFEIGGSMSFWAESFAECVKFTYSNKETVAETTDLNIVEVLLQSVELVREESSDCQEIITSLLLWLLERNVLSPENTTFLLDSLQLNLMNKRPQSDTTCALLVASASWPLREFHCALLRVPPLHPDFVKPLLTCSDEYLEHIDKGVNLLSALSRESKPSPVSAQVVLRILRRNPDKMKELNLLSSSITPLILTEFSSTDWPMISSSLGEELIPCLKKIIAQWENERNYTAISKVLGMIEVAQRGQALSGLLDDSCSIQFISELLRTLELPEDLTAECSRISFHSLFNNDVSDEEIDSVLQTLSRFPPCEILIRNALLSYLNESLSSKPYSLASLNRIGLVCSQLLYSDSRYRALLPSQDELLTMLTDFDTYVTNDVLAKYGLFGEPFQDGKEPPGPEEHLLTSIEKSARRALIYLSIDCEDKAHDVSLAYAAAVFPIAQMFYDTRWRCDVIPEVISDAINRWHQVFQKTALASSRAISALMALPSSPATAQMALHHLRYSTHSRLPLQSWNEPEKKVAWFWALHCDCSELKLGSLEQWITRFHFESEFNFLSRIYEHIQSDASEWEDSIFNASSLGSPSWRISALCLLAALNHLDEVTLPSLPPELLDFIMCGAVTALDSCDERMDTKCENPAQLESLAGLALMLFSECDKLSCHNYGNSFDTEWPNFFLPTMARIIVRWFTFLRADSRPTFFVRSLVDALLRIKQLPDDLSLQTKLCPELDKFGYDPIHQTLIIHAEDLLPSDSVFIRFTALHMLRILSPVMYKQENGQWMEEEKVSSTGPRHLVIPDTLARMIDTATGWPSIMAFDAALMPLSSCIFSDEERVAYCDALLHSVSTILPQILARCPENIPKSKESEYFTSPSLEFNTEIYSRYAANLLYRALGSLPAVVRNWYAGLPNTGMQIVSKYIRRYVSKLLVDAELNKVKVANQKQLKTDKLLKIRVVPVSGEVVAEYTVEETTMRLSIVMPPDWPLSVPTIQIDKAIVPSEKVKKWLLQLTAYLFHQNGSTVEGVMMWRKNVDRDVEGAEACTICMMTIHSTNHQLPKVKCRQCKNKFHSNCLYKWFESSSQTSCPLCRSNFG</sequence>
<dbReference type="SMART" id="SM00184">
    <property type="entry name" value="RING"/>
    <property type="match status" value="1"/>
</dbReference>
<dbReference type="Pfam" id="PF22958">
    <property type="entry name" value="Ltn1_1st"/>
    <property type="match status" value="1"/>
</dbReference>
<evidence type="ECO:0000256" key="5">
    <source>
        <dbReference type="ARBA" id="ARBA00012483"/>
    </source>
</evidence>
<evidence type="ECO:0000256" key="8">
    <source>
        <dbReference type="ARBA" id="ARBA00022679"/>
    </source>
</evidence>
<dbReference type="Pfam" id="PF22999">
    <property type="entry name" value="LTN1_E3_ligase_6th"/>
    <property type="match status" value="1"/>
</dbReference>
<evidence type="ECO:0000313" key="21">
    <source>
        <dbReference type="WBParaSite" id="HCON_00007340-00001"/>
    </source>
</evidence>
<evidence type="ECO:0000256" key="7">
    <source>
        <dbReference type="ARBA" id="ARBA00022490"/>
    </source>
</evidence>
<comment type="subunit">
    <text evidence="16">Component of the ribosome quality control complex (RQC), composed of at least the E3 ubiquitin ligase ltn1 and nemf. The complex probably also contains tcf25 as well as vcp/p97 and its ubiquitin-binding cofactors. RQC forms a stable complex with 60S ribosomal subunits.</text>
</comment>
<reference evidence="21" key="1">
    <citation type="submission" date="2020-12" db="UniProtKB">
        <authorList>
            <consortium name="WormBaseParasite"/>
        </authorList>
    </citation>
    <scope>IDENTIFICATION</scope>
    <source>
        <strain evidence="21">MHco3</strain>
    </source>
</reference>